<sequence>MQVQTSVVDLTTPTGPMRVAVYQPKADKPCPAVLLYSEIFQITAPIARMAAMLAGQGLLVLVPEVFHELNAPGTVLAYDDAGKDKGNQDKWTKPLGQYDSDNRAMIHFLGKQPLWNGRLGAMGVCIGGHLALRAALQPEVQAALCLYPTDLHSDTLPAGDAGQTLARVGESQARLVFIFGRQDPHVPETGRRQIQQQLQQACVSFDWHEVNAEHAFMRDEGERYDPALALWVYQRARELFLQM</sequence>
<dbReference type="PANTHER" id="PTHR47562:SF2">
    <property type="entry name" value="CARBOXYMETHYLENEBUTENOLIDASE-RELATED"/>
    <property type="match status" value="1"/>
</dbReference>
<name>A0ABV6BH80_9GAMM</name>
<dbReference type="InterPro" id="IPR002925">
    <property type="entry name" value="Dienelactn_hydro"/>
</dbReference>
<dbReference type="EMBL" id="JBHLXP010000005">
    <property type="protein sequence ID" value="MFC0050236.1"/>
    <property type="molecule type" value="Genomic_DNA"/>
</dbReference>
<dbReference type="InterPro" id="IPR029058">
    <property type="entry name" value="AB_hydrolase_fold"/>
</dbReference>
<reference evidence="2 3" key="1">
    <citation type="submission" date="2024-09" db="EMBL/GenBank/DDBJ databases">
        <authorList>
            <person name="Sun Q."/>
            <person name="Mori K."/>
        </authorList>
    </citation>
    <scope>NUCLEOTIDE SEQUENCE [LARGE SCALE GENOMIC DNA]</scope>
    <source>
        <strain evidence="2 3">KCTC 23315</strain>
    </source>
</reference>
<dbReference type="SUPFAM" id="SSF53474">
    <property type="entry name" value="alpha/beta-Hydrolases"/>
    <property type="match status" value="1"/>
</dbReference>
<gene>
    <name evidence="2" type="ORF">ACFFJP_18195</name>
</gene>
<proteinExistence type="predicted"/>
<evidence type="ECO:0000313" key="2">
    <source>
        <dbReference type="EMBL" id="MFC0050236.1"/>
    </source>
</evidence>
<comment type="caution">
    <text evidence="2">The sequence shown here is derived from an EMBL/GenBank/DDBJ whole genome shotgun (WGS) entry which is preliminary data.</text>
</comment>
<dbReference type="GO" id="GO:0016787">
    <property type="term" value="F:hydrolase activity"/>
    <property type="evidence" value="ECO:0007669"/>
    <property type="project" value="UniProtKB-KW"/>
</dbReference>
<dbReference type="PANTHER" id="PTHR47562">
    <property type="match status" value="1"/>
</dbReference>
<dbReference type="Pfam" id="PF01738">
    <property type="entry name" value="DLH"/>
    <property type="match status" value="1"/>
</dbReference>
<accession>A0ABV6BH80</accession>
<dbReference type="Proteomes" id="UP001589813">
    <property type="component" value="Unassembled WGS sequence"/>
</dbReference>
<evidence type="ECO:0000259" key="1">
    <source>
        <dbReference type="Pfam" id="PF01738"/>
    </source>
</evidence>
<dbReference type="RefSeq" id="WP_377247643.1">
    <property type="nucleotide sequence ID" value="NZ_JBHLXP010000005.1"/>
</dbReference>
<dbReference type="Gene3D" id="3.40.50.1820">
    <property type="entry name" value="alpha/beta hydrolase"/>
    <property type="match status" value="1"/>
</dbReference>
<protein>
    <submittedName>
        <fullName evidence="2">Dienelactone hydrolase family protein</fullName>
        <ecNumber evidence="2">3.1.-.-</ecNumber>
    </submittedName>
</protein>
<keyword evidence="2" id="KW-0378">Hydrolase</keyword>
<keyword evidence="3" id="KW-1185">Reference proteome</keyword>
<organism evidence="2 3">
    <name type="scientific">Rheinheimera tilapiae</name>
    <dbReference type="NCBI Taxonomy" id="875043"/>
    <lineage>
        <taxon>Bacteria</taxon>
        <taxon>Pseudomonadati</taxon>
        <taxon>Pseudomonadota</taxon>
        <taxon>Gammaproteobacteria</taxon>
        <taxon>Chromatiales</taxon>
        <taxon>Chromatiaceae</taxon>
        <taxon>Rheinheimera</taxon>
    </lineage>
</organism>
<evidence type="ECO:0000313" key="3">
    <source>
        <dbReference type="Proteomes" id="UP001589813"/>
    </source>
</evidence>
<dbReference type="EC" id="3.1.-.-" evidence="2"/>
<feature type="domain" description="Dienelactone hydrolase" evidence="1">
    <location>
        <begin position="18"/>
        <end position="242"/>
    </location>
</feature>